<sequence length="793" mass="89502">MNKKNIWQNLCLVLSMFTIHTIASDDHEGDDFSPLFTKDVDPCDIALIDEPMLQWLAGIAEQTNCSELRNCEQAQVRNKMMNILEHILKYISTHIKSSSKNIQNMALVCLKSWIQFGVPLEHIYANDYLLSCVFDCLRDRDLFTASVDVLLEIVSDGGHSPTSHKNTVLKYMQQLCLLANDLYPNCIKYHDDEVCRELVNLIVGFAEAHIDMIHSNMNISNSPSTHLVNLIVQIAHHPNHDISELTFPFWYTFSYNVHDYYNDNSKLLLMNFVNTMIAQLQIKNDVDEESWQKYRADASEALFSCHNVLCADYFVPIQRTLQCTAHTSWQMIESSLYVCCAASDSVKSNSLLPIIPQIVKIANANPNSNPIQSAILRFISLYTSHLRDYGGEAIVWSLKYAMDGISRGDLLSSKCFVNLCELSVDDLNAKMIFMELCKCCISQLDALGDGPICFNVYQALGHICASMQDEPADQLKTIGDLLNPIVDKMLLPSHAKFEMLNVQINKFKSCVKAFERASDSQLAVVVANLWPKIQHLLMHFVHDANIEKILCELVKTIVLSAGDECIGESFIKVGVPIYNAKKEYGFVLDVMGTIVDGHKNDAIFNAFAPHFVSIVSQSLSFVEEGGGGQLDDLVEGLYSLLGYVFQTSPELFVSDADLCEKCLLKGVEFLENLNPDVNKKICSFFEIVLKEVGKRIAEFDKLIWIFSNQLALMLLKLILLHQTASDNHMIRLLGEFSKFPMMLKVSAQNALLNPEFARLSDAEKNFLCATLWKSHGGVTKIRNIMRDYKLKLQ</sequence>
<dbReference type="SUPFAM" id="SSF48371">
    <property type="entry name" value="ARM repeat"/>
    <property type="match status" value="1"/>
</dbReference>
<feature type="chain" id="PRO_5043935185" evidence="5">
    <location>
        <begin position="25"/>
        <end position="793"/>
    </location>
</feature>
<dbReference type="Proteomes" id="UP001431209">
    <property type="component" value="Unassembled WGS sequence"/>
</dbReference>
<evidence type="ECO:0000313" key="8">
    <source>
        <dbReference type="Proteomes" id="UP001431209"/>
    </source>
</evidence>
<reference evidence="7 8" key="1">
    <citation type="submission" date="2024-03" db="EMBL/GenBank/DDBJ databases">
        <title>The Acrasis kona genome and developmental transcriptomes reveal deep origins of eukaryotic multicellular pathways.</title>
        <authorList>
            <person name="Sheikh S."/>
            <person name="Fu C.-J."/>
            <person name="Brown M.W."/>
            <person name="Baldauf S.L."/>
        </authorList>
    </citation>
    <scope>NUCLEOTIDE SEQUENCE [LARGE SCALE GENOMIC DNA]</scope>
    <source>
        <strain evidence="7 8">ATCC MYA-3509</strain>
    </source>
</reference>
<dbReference type="InterPro" id="IPR057941">
    <property type="entry name" value="TPR_TNPO3_IPO13_2nd"/>
</dbReference>
<keyword evidence="3" id="KW-0813">Transport</keyword>
<organism evidence="7 8">
    <name type="scientific">Acrasis kona</name>
    <dbReference type="NCBI Taxonomy" id="1008807"/>
    <lineage>
        <taxon>Eukaryota</taxon>
        <taxon>Discoba</taxon>
        <taxon>Heterolobosea</taxon>
        <taxon>Tetramitia</taxon>
        <taxon>Eutetramitia</taxon>
        <taxon>Acrasidae</taxon>
        <taxon>Acrasis</taxon>
    </lineage>
</organism>
<dbReference type="Pfam" id="PF24138">
    <property type="entry name" value="TPR_TNPO3_IPO13_2nd"/>
    <property type="match status" value="1"/>
</dbReference>
<dbReference type="Gene3D" id="1.25.10.10">
    <property type="entry name" value="Leucine-rich Repeat Variant"/>
    <property type="match status" value="1"/>
</dbReference>
<protein>
    <submittedName>
        <fullName evidence="7">Ipo13</fullName>
    </submittedName>
</protein>
<comment type="similarity">
    <text evidence="2">Belongs to the importin beta family.</text>
</comment>
<comment type="caution">
    <text evidence="7">The sequence shown here is derived from an EMBL/GenBank/DDBJ whole genome shotgun (WGS) entry which is preliminary data.</text>
</comment>
<evidence type="ECO:0000259" key="6">
    <source>
        <dbReference type="Pfam" id="PF08389"/>
    </source>
</evidence>
<dbReference type="InterPro" id="IPR013598">
    <property type="entry name" value="Exportin-1/Importin-b-like"/>
</dbReference>
<accession>A0AAW2YTK3</accession>
<evidence type="ECO:0000256" key="4">
    <source>
        <dbReference type="ARBA" id="ARBA00023242"/>
    </source>
</evidence>
<dbReference type="GO" id="GO:0005737">
    <property type="term" value="C:cytoplasm"/>
    <property type="evidence" value="ECO:0007669"/>
    <property type="project" value="TreeGrafter"/>
</dbReference>
<keyword evidence="5" id="KW-0732">Signal</keyword>
<name>A0AAW2YTK3_9EUKA</name>
<dbReference type="GO" id="GO:0005634">
    <property type="term" value="C:nucleus"/>
    <property type="evidence" value="ECO:0007669"/>
    <property type="project" value="UniProtKB-SubCell"/>
</dbReference>
<evidence type="ECO:0000313" key="7">
    <source>
        <dbReference type="EMBL" id="KAL0480141.1"/>
    </source>
</evidence>
<evidence type="ECO:0000256" key="1">
    <source>
        <dbReference type="ARBA" id="ARBA00004123"/>
    </source>
</evidence>
<gene>
    <name evidence="7" type="ORF">AKO1_004458</name>
</gene>
<dbReference type="InterPro" id="IPR011989">
    <property type="entry name" value="ARM-like"/>
</dbReference>
<feature type="signal peptide" evidence="5">
    <location>
        <begin position="1"/>
        <end position="24"/>
    </location>
</feature>
<keyword evidence="4" id="KW-0539">Nucleus</keyword>
<dbReference type="InterPro" id="IPR016024">
    <property type="entry name" value="ARM-type_fold"/>
</dbReference>
<dbReference type="GO" id="GO:0006606">
    <property type="term" value="P:protein import into nucleus"/>
    <property type="evidence" value="ECO:0007669"/>
    <property type="project" value="TreeGrafter"/>
</dbReference>
<dbReference type="EMBL" id="JAOPGA020000629">
    <property type="protein sequence ID" value="KAL0480141.1"/>
    <property type="molecule type" value="Genomic_DNA"/>
</dbReference>
<keyword evidence="8" id="KW-1185">Reference proteome</keyword>
<dbReference type="InterPro" id="IPR051345">
    <property type="entry name" value="Importin_beta-like_NTR"/>
</dbReference>
<evidence type="ECO:0000256" key="5">
    <source>
        <dbReference type="SAM" id="SignalP"/>
    </source>
</evidence>
<dbReference type="PANTHER" id="PTHR12363:SF33">
    <property type="entry name" value="IMPORTIN-13"/>
    <property type="match status" value="1"/>
</dbReference>
<evidence type="ECO:0000256" key="2">
    <source>
        <dbReference type="ARBA" id="ARBA00007991"/>
    </source>
</evidence>
<feature type="domain" description="Exportin-1/Importin-beta-like" evidence="6">
    <location>
        <begin position="67"/>
        <end position="150"/>
    </location>
</feature>
<proteinExistence type="inferred from homology"/>
<dbReference type="AlphaFoldDB" id="A0AAW2YTK3"/>
<dbReference type="Pfam" id="PF08389">
    <property type="entry name" value="Xpo1"/>
    <property type="match status" value="1"/>
</dbReference>
<comment type="subcellular location">
    <subcellularLocation>
        <location evidence="1">Nucleus</location>
    </subcellularLocation>
</comment>
<dbReference type="PANTHER" id="PTHR12363">
    <property type="entry name" value="TRANSPORTIN 3 AND IMPORTIN 13"/>
    <property type="match status" value="1"/>
</dbReference>
<evidence type="ECO:0000256" key="3">
    <source>
        <dbReference type="ARBA" id="ARBA00022448"/>
    </source>
</evidence>